<proteinExistence type="predicted"/>
<dbReference type="EnsemblMetazoa" id="MESCA000236-RA">
    <property type="protein sequence ID" value="MESCA000236-PA"/>
    <property type="gene ID" value="MESCA000236"/>
</dbReference>
<reference evidence="3" key="1">
    <citation type="submission" date="2013-02" db="EMBL/GenBank/DDBJ databases">
        <authorList>
            <person name="Hughes D."/>
        </authorList>
    </citation>
    <scope>NUCLEOTIDE SEQUENCE</scope>
    <source>
        <strain>Durham</strain>
        <strain evidence="3">NC isolate 2 -- Noor lab</strain>
    </source>
</reference>
<evidence type="ECO:0000313" key="2">
    <source>
        <dbReference type="EnsemblMetazoa" id="MESCA000236-PA"/>
    </source>
</evidence>
<dbReference type="Proteomes" id="UP000015102">
    <property type="component" value="Unassembled WGS sequence"/>
</dbReference>
<evidence type="ECO:0000313" key="3">
    <source>
        <dbReference type="Proteomes" id="UP000015102"/>
    </source>
</evidence>
<feature type="compositionally biased region" description="Polar residues" evidence="1">
    <location>
        <begin position="11"/>
        <end position="20"/>
    </location>
</feature>
<feature type="compositionally biased region" description="Basic and acidic residues" evidence="1">
    <location>
        <begin position="1"/>
        <end position="10"/>
    </location>
</feature>
<dbReference type="HOGENOM" id="CLU_2707644_0_0_1"/>
<protein>
    <submittedName>
        <fullName evidence="2">Uncharacterized protein</fullName>
    </submittedName>
</protein>
<keyword evidence="3" id="KW-1185">Reference proteome</keyword>
<name>T1GAH9_MEGSC</name>
<dbReference type="EMBL" id="CAQQ02043815">
    <property type="status" value="NOT_ANNOTATED_CDS"/>
    <property type="molecule type" value="Genomic_DNA"/>
</dbReference>
<dbReference type="EMBL" id="CAQQ02043817">
    <property type="status" value="NOT_ANNOTATED_CDS"/>
    <property type="molecule type" value="Genomic_DNA"/>
</dbReference>
<dbReference type="AlphaFoldDB" id="T1GAH9"/>
<accession>T1GAH9</accession>
<organism evidence="2 3">
    <name type="scientific">Megaselia scalaris</name>
    <name type="common">Humpbacked fly</name>
    <name type="synonym">Phora scalaris</name>
    <dbReference type="NCBI Taxonomy" id="36166"/>
    <lineage>
        <taxon>Eukaryota</taxon>
        <taxon>Metazoa</taxon>
        <taxon>Ecdysozoa</taxon>
        <taxon>Arthropoda</taxon>
        <taxon>Hexapoda</taxon>
        <taxon>Insecta</taxon>
        <taxon>Pterygota</taxon>
        <taxon>Neoptera</taxon>
        <taxon>Endopterygota</taxon>
        <taxon>Diptera</taxon>
        <taxon>Brachycera</taxon>
        <taxon>Muscomorpha</taxon>
        <taxon>Platypezoidea</taxon>
        <taxon>Phoridae</taxon>
        <taxon>Megaseliini</taxon>
        <taxon>Megaselia</taxon>
    </lineage>
</organism>
<feature type="region of interest" description="Disordered" evidence="1">
    <location>
        <begin position="1"/>
        <end position="21"/>
    </location>
</feature>
<evidence type="ECO:0000256" key="1">
    <source>
        <dbReference type="SAM" id="MobiDB-lite"/>
    </source>
</evidence>
<reference evidence="2" key="2">
    <citation type="submission" date="2015-06" db="UniProtKB">
        <authorList>
            <consortium name="EnsemblMetazoa"/>
        </authorList>
    </citation>
    <scope>IDENTIFICATION</scope>
</reference>
<dbReference type="EMBL" id="CAQQ02043816">
    <property type="status" value="NOT_ANNOTATED_CDS"/>
    <property type="molecule type" value="Genomic_DNA"/>
</dbReference>
<sequence length="73" mass="8303">MATKVMKEVSPKSSKTTKMSLHQHAEMDKAIQRHKNNKSAGRWLPCRTAQNSCGRFAIACRHLELGGDTWENY</sequence>